<evidence type="ECO:0000313" key="1">
    <source>
        <dbReference type="EMBL" id="OJI84143.1"/>
    </source>
</evidence>
<sequence>MSPTVGQGLDWAMKIAPPDYWKNFQRTVIGGRQLKQLKCLLCNGSDKASPL</sequence>
<dbReference type="AlphaFoldDB" id="A0A1L9N489"/>
<gene>
    <name evidence="1" type="ORF">ASPTUDRAFT_190542</name>
</gene>
<evidence type="ECO:0000313" key="2">
    <source>
        <dbReference type="Proteomes" id="UP000184304"/>
    </source>
</evidence>
<accession>A0A1L9N489</accession>
<dbReference type="EMBL" id="KV878203">
    <property type="protein sequence ID" value="OJI84143.1"/>
    <property type="molecule type" value="Genomic_DNA"/>
</dbReference>
<organism evidence="1 2">
    <name type="scientific">Aspergillus tubingensis (strain CBS 134.48)</name>
    <dbReference type="NCBI Taxonomy" id="767770"/>
    <lineage>
        <taxon>Eukaryota</taxon>
        <taxon>Fungi</taxon>
        <taxon>Dikarya</taxon>
        <taxon>Ascomycota</taxon>
        <taxon>Pezizomycotina</taxon>
        <taxon>Eurotiomycetes</taxon>
        <taxon>Eurotiomycetidae</taxon>
        <taxon>Eurotiales</taxon>
        <taxon>Aspergillaceae</taxon>
        <taxon>Aspergillus</taxon>
        <taxon>Aspergillus subgen. Circumdati</taxon>
    </lineage>
</organism>
<proteinExistence type="predicted"/>
<keyword evidence="2" id="KW-1185">Reference proteome</keyword>
<name>A0A1L9N489_ASPTC</name>
<dbReference type="VEuPathDB" id="FungiDB:ASPTUDRAFT_190542"/>
<dbReference type="Proteomes" id="UP000184304">
    <property type="component" value="Unassembled WGS sequence"/>
</dbReference>
<reference evidence="2" key="1">
    <citation type="journal article" date="2017" name="Genome Biol.">
        <title>Comparative genomics reveals high biological diversity and specific adaptations in the industrially and medically important fungal genus Aspergillus.</title>
        <authorList>
            <person name="de Vries R.P."/>
            <person name="Riley R."/>
            <person name="Wiebenga A."/>
            <person name="Aguilar-Osorio G."/>
            <person name="Amillis S."/>
            <person name="Uchima C.A."/>
            <person name="Anderluh G."/>
            <person name="Asadollahi M."/>
            <person name="Askin M."/>
            <person name="Barry K."/>
            <person name="Battaglia E."/>
            <person name="Bayram O."/>
            <person name="Benocci T."/>
            <person name="Braus-Stromeyer S.A."/>
            <person name="Caldana C."/>
            <person name="Canovas D."/>
            <person name="Cerqueira G.C."/>
            <person name="Chen F."/>
            <person name="Chen W."/>
            <person name="Choi C."/>
            <person name="Clum A."/>
            <person name="Dos Santos R.A."/>
            <person name="Damasio A.R."/>
            <person name="Diallinas G."/>
            <person name="Emri T."/>
            <person name="Fekete E."/>
            <person name="Flipphi M."/>
            <person name="Freyberg S."/>
            <person name="Gallo A."/>
            <person name="Gournas C."/>
            <person name="Habgood R."/>
            <person name="Hainaut M."/>
            <person name="Harispe M.L."/>
            <person name="Henrissat B."/>
            <person name="Hilden K.S."/>
            <person name="Hope R."/>
            <person name="Hossain A."/>
            <person name="Karabika E."/>
            <person name="Karaffa L."/>
            <person name="Karanyi Z."/>
            <person name="Krasevec N."/>
            <person name="Kuo A."/>
            <person name="Kusch H."/>
            <person name="LaButti K."/>
            <person name="Lagendijk E.L."/>
            <person name="Lapidus A."/>
            <person name="Levasseur A."/>
            <person name="Lindquist E."/>
            <person name="Lipzen A."/>
            <person name="Logrieco A.F."/>
            <person name="MacCabe A."/>
            <person name="Maekelae M.R."/>
            <person name="Malavazi I."/>
            <person name="Melin P."/>
            <person name="Meyer V."/>
            <person name="Mielnichuk N."/>
            <person name="Miskei M."/>
            <person name="Molnar A.P."/>
            <person name="Mule G."/>
            <person name="Ngan C.Y."/>
            <person name="Orejas M."/>
            <person name="Orosz E."/>
            <person name="Ouedraogo J.P."/>
            <person name="Overkamp K.M."/>
            <person name="Park H.-S."/>
            <person name="Perrone G."/>
            <person name="Piumi F."/>
            <person name="Punt P.J."/>
            <person name="Ram A.F."/>
            <person name="Ramon A."/>
            <person name="Rauscher S."/>
            <person name="Record E."/>
            <person name="Riano-Pachon D.M."/>
            <person name="Robert V."/>
            <person name="Roehrig J."/>
            <person name="Ruller R."/>
            <person name="Salamov A."/>
            <person name="Salih N.S."/>
            <person name="Samson R.A."/>
            <person name="Sandor E."/>
            <person name="Sanguinetti M."/>
            <person name="Schuetze T."/>
            <person name="Sepcic K."/>
            <person name="Shelest E."/>
            <person name="Sherlock G."/>
            <person name="Sophianopoulou V."/>
            <person name="Squina F.M."/>
            <person name="Sun H."/>
            <person name="Susca A."/>
            <person name="Todd R.B."/>
            <person name="Tsang A."/>
            <person name="Unkles S.E."/>
            <person name="van de Wiele N."/>
            <person name="van Rossen-Uffink D."/>
            <person name="Oliveira J.V."/>
            <person name="Vesth T.C."/>
            <person name="Visser J."/>
            <person name="Yu J.-H."/>
            <person name="Zhou M."/>
            <person name="Andersen M.R."/>
            <person name="Archer D.B."/>
            <person name="Baker S.E."/>
            <person name="Benoit I."/>
            <person name="Brakhage A.A."/>
            <person name="Braus G.H."/>
            <person name="Fischer R."/>
            <person name="Frisvad J.C."/>
            <person name="Goldman G.H."/>
            <person name="Houbraken J."/>
            <person name="Oakley B."/>
            <person name="Pocsi I."/>
            <person name="Scazzocchio C."/>
            <person name="Seiboth B."/>
            <person name="vanKuyk P.A."/>
            <person name="Wortman J."/>
            <person name="Dyer P.S."/>
            <person name="Grigoriev I.V."/>
        </authorList>
    </citation>
    <scope>NUCLEOTIDE SEQUENCE [LARGE SCALE GENOMIC DNA]</scope>
    <source>
        <strain evidence="2">CBS 134.48</strain>
    </source>
</reference>
<protein>
    <submittedName>
        <fullName evidence="1">Uncharacterized protein</fullName>
    </submittedName>
</protein>